<gene>
    <name evidence="3" type="primary">LOC123126095</name>
</gene>
<dbReference type="KEGG" id="taes:123126095"/>
<accession>A0A3B6N0G2</accession>
<evidence type="ECO:0000256" key="1">
    <source>
        <dbReference type="SAM" id="MobiDB-lite"/>
    </source>
</evidence>
<feature type="region of interest" description="Disordered" evidence="1">
    <location>
        <begin position="25"/>
        <end position="68"/>
    </location>
</feature>
<evidence type="ECO:0000313" key="3">
    <source>
        <dbReference type="EnsemblPlants" id="TraesCS5D02G517400.1"/>
    </source>
</evidence>
<protein>
    <submittedName>
        <fullName evidence="3">Uncharacterized protein</fullName>
    </submittedName>
</protein>
<keyword evidence="4" id="KW-1185">Reference proteome</keyword>
<dbReference type="Gramene" id="TraesMAC5D03G03218300.1">
    <property type="protein sequence ID" value="TraesMAC5D03G03218300.1"/>
    <property type="gene ID" value="TraesMAC5D03G03218300"/>
</dbReference>
<dbReference type="RefSeq" id="XP_044402432.1">
    <property type="nucleotide sequence ID" value="XM_044546497.1"/>
</dbReference>
<dbReference type="Gramene" id="TraesCLE_scaffold_032741_01G000500.1">
    <property type="protein sequence ID" value="TraesCLE_scaffold_032741_01G000500.1"/>
    <property type="gene ID" value="TraesCLE_scaffold_032741_01G000500"/>
</dbReference>
<evidence type="ECO:0000256" key="2">
    <source>
        <dbReference type="SAM" id="SignalP"/>
    </source>
</evidence>
<dbReference type="Proteomes" id="UP000019116">
    <property type="component" value="Chromosome 5D"/>
</dbReference>
<name>A0A3B6N0G2_WHEAT</name>
<dbReference type="OrthoDB" id="693745at2759"/>
<organism evidence="3">
    <name type="scientific">Triticum aestivum</name>
    <name type="common">Wheat</name>
    <dbReference type="NCBI Taxonomy" id="4565"/>
    <lineage>
        <taxon>Eukaryota</taxon>
        <taxon>Viridiplantae</taxon>
        <taxon>Streptophyta</taxon>
        <taxon>Embryophyta</taxon>
        <taxon>Tracheophyta</taxon>
        <taxon>Spermatophyta</taxon>
        <taxon>Magnoliopsida</taxon>
        <taxon>Liliopsida</taxon>
        <taxon>Poales</taxon>
        <taxon>Poaceae</taxon>
        <taxon>BOP clade</taxon>
        <taxon>Pooideae</taxon>
        <taxon>Triticodae</taxon>
        <taxon>Triticeae</taxon>
        <taxon>Triticinae</taxon>
        <taxon>Triticum</taxon>
    </lineage>
</organism>
<reference evidence="3" key="1">
    <citation type="submission" date="2018-08" db="EMBL/GenBank/DDBJ databases">
        <authorList>
            <person name="Rossello M."/>
        </authorList>
    </citation>
    <scope>NUCLEOTIDE SEQUENCE [LARGE SCALE GENOMIC DNA]</scope>
    <source>
        <strain evidence="3">cv. Chinese Spring</strain>
    </source>
</reference>
<dbReference type="GeneID" id="123126095"/>
<evidence type="ECO:0000313" key="4">
    <source>
        <dbReference type="Proteomes" id="UP000019116"/>
    </source>
</evidence>
<dbReference type="Gramene" id="TraesNOR5D03G03249440.1">
    <property type="protein sequence ID" value="TraesNOR5D03G03249440.1"/>
    <property type="gene ID" value="TraesNOR5D03G03249440"/>
</dbReference>
<feature type="chain" id="PRO_5043178049" evidence="2">
    <location>
        <begin position="26"/>
        <end position="92"/>
    </location>
</feature>
<dbReference type="Gramene" id="TraesRN5D0101167000.1">
    <property type="protein sequence ID" value="TraesRN5D0101167000.1"/>
    <property type="gene ID" value="TraesRN5D0101167000"/>
</dbReference>
<reference evidence="3" key="2">
    <citation type="submission" date="2018-10" db="UniProtKB">
        <authorList>
            <consortium name="EnsemblPlants"/>
        </authorList>
    </citation>
    <scope>IDENTIFICATION</scope>
</reference>
<dbReference type="OMA" id="MRGATVC"/>
<dbReference type="Gramene" id="TraesARI5D03G03173300.1">
    <property type="protein sequence ID" value="TraesARI5D03G03173300.1"/>
    <property type="gene ID" value="TraesARI5D03G03173300"/>
</dbReference>
<feature type="signal peptide" evidence="2">
    <location>
        <begin position="1"/>
        <end position="25"/>
    </location>
</feature>
<dbReference type="Gramene" id="TraesSTA5D03G03210220.1">
    <property type="protein sequence ID" value="TraesSTA5D03G03210220.1"/>
    <property type="gene ID" value="TraesSTA5D03G03210220"/>
</dbReference>
<proteinExistence type="predicted"/>
<dbReference type="Gramene" id="TraesROB_scaffold_004036_01G000100.1">
    <property type="protein sequence ID" value="TraesROB_scaffold_004036_01G000100.1"/>
    <property type="gene ID" value="TraesROB_scaffold_004036_01G000100"/>
</dbReference>
<dbReference type="Gramene" id="TraesCS5D03G1129200.1">
    <property type="protein sequence ID" value="TraesCS5D03G1129200.1.CDS"/>
    <property type="gene ID" value="TraesCS5D03G1129200"/>
</dbReference>
<dbReference type="Gramene" id="TraesWEE_scaffold_003009_01G000700.1">
    <property type="protein sequence ID" value="TraesWEE_scaffold_003009_01G000700.1"/>
    <property type="gene ID" value="TraesWEE_scaffold_003009_01G000700"/>
</dbReference>
<dbReference type="Gramene" id="TraesCS5D02G517400.1">
    <property type="protein sequence ID" value="TraesCS5D02G517400.1"/>
    <property type="gene ID" value="TraesCS5D02G517400"/>
</dbReference>
<keyword evidence="2" id="KW-0732">Signal</keyword>
<dbReference type="AlphaFoldDB" id="A0A3B6N0G2"/>
<dbReference type="EnsemblPlants" id="TraesCS5D02G517400.1">
    <property type="protein sequence ID" value="TraesCS5D02G517400.1"/>
    <property type="gene ID" value="TraesCS5D02G517400"/>
</dbReference>
<feature type="compositionally biased region" description="Low complexity" evidence="1">
    <location>
        <begin position="39"/>
        <end position="53"/>
    </location>
</feature>
<sequence length="92" mass="9619">MARTTTMRGATVCMLLLLLVSTATATATESPQRRDLAEEGTSPSAASPSADGAPADKEPPEGHLGFRVVTGLIEKATGKSARLDLEQEENVH</sequence>
<dbReference type="Gramene" id="TraesLAC5D03G03175350.1">
    <property type="protein sequence ID" value="TraesLAC5D03G03175350.1"/>
    <property type="gene ID" value="TraesLAC5D03G03175350"/>
</dbReference>
<dbReference type="Gramene" id="TraesCAD_scaffold_042306_01G000500.1">
    <property type="protein sequence ID" value="TraesCAD_scaffold_042306_01G000500.1"/>
    <property type="gene ID" value="TraesCAD_scaffold_042306_01G000500"/>
</dbReference>
<dbReference type="Gramene" id="TraesLDM5D03G03224470.1">
    <property type="protein sequence ID" value="TraesLDM5D03G03224470.1"/>
    <property type="gene ID" value="TraesLDM5D03G03224470"/>
</dbReference>